<comment type="caution">
    <text evidence="9">The sequence shown here is derived from an EMBL/GenBank/DDBJ whole genome shotgun (WGS) entry which is preliminary data.</text>
</comment>
<dbReference type="PANTHER" id="PTHR16515:SF49">
    <property type="entry name" value="GASTRULA ZINC FINGER PROTEIN XLCGF49.1-LIKE-RELATED"/>
    <property type="match status" value="1"/>
</dbReference>
<protein>
    <submittedName>
        <fullName evidence="9">Zinc finger protein 568-like 1</fullName>
    </submittedName>
</protein>
<dbReference type="GO" id="GO:0005634">
    <property type="term" value="C:nucleus"/>
    <property type="evidence" value="ECO:0007669"/>
    <property type="project" value="UniProtKB-SubCell"/>
</dbReference>
<evidence type="ECO:0000313" key="9">
    <source>
        <dbReference type="EMBL" id="KAG7167372.1"/>
    </source>
</evidence>
<name>A0A8J5JZJ0_HOMAM</name>
<reference evidence="9" key="1">
    <citation type="journal article" date="2021" name="Sci. Adv.">
        <title>The American lobster genome reveals insights on longevity, neural, and immune adaptations.</title>
        <authorList>
            <person name="Polinski J.M."/>
            <person name="Zimin A.V."/>
            <person name="Clark K.F."/>
            <person name="Kohn A.B."/>
            <person name="Sadowski N."/>
            <person name="Timp W."/>
            <person name="Ptitsyn A."/>
            <person name="Khanna P."/>
            <person name="Romanova D.Y."/>
            <person name="Williams P."/>
            <person name="Greenwood S.J."/>
            <person name="Moroz L.L."/>
            <person name="Walt D.R."/>
            <person name="Bodnar A.G."/>
        </authorList>
    </citation>
    <scope>NUCLEOTIDE SEQUENCE</scope>
    <source>
        <strain evidence="9">GMGI-L3</strain>
    </source>
</reference>
<keyword evidence="5" id="KW-0862">Zinc</keyword>
<dbReference type="GO" id="GO:0010468">
    <property type="term" value="P:regulation of gene expression"/>
    <property type="evidence" value="ECO:0007669"/>
    <property type="project" value="TreeGrafter"/>
</dbReference>
<dbReference type="PROSITE" id="PS50157">
    <property type="entry name" value="ZINC_FINGER_C2H2_2"/>
    <property type="match status" value="5"/>
</dbReference>
<evidence type="ECO:0000256" key="6">
    <source>
        <dbReference type="ARBA" id="ARBA00023242"/>
    </source>
</evidence>
<dbReference type="Gene3D" id="3.30.160.60">
    <property type="entry name" value="Classic Zinc Finger"/>
    <property type="match status" value="9"/>
</dbReference>
<feature type="domain" description="C2H2-type" evidence="8">
    <location>
        <begin position="317"/>
        <end position="347"/>
    </location>
</feature>
<dbReference type="FunFam" id="3.30.160.60:FF:000100">
    <property type="entry name" value="Zinc finger 45-like"/>
    <property type="match status" value="1"/>
</dbReference>
<dbReference type="GO" id="GO:0008270">
    <property type="term" value="F:zinc ion binding"/>
    <property type="evidence" value="ECO:0007669"/>
    <property type="project" value="UniProtKB-KW"/>
</dbReference>
<evidence type="ECO:0000256" key="5">
    <source>
        <dbReference type="ARBA" id="ARBA00022833"/>
    </source>
</evidence>
<dbReference type="InterPro" id="IPR036236">
    <property type="entry name" value="Znf_C2H2_sf"/>
</dbReference>
<dbReference type="InterPro" id="IPR050331">
    <property type="entry name" value="Zinc_finger"/>
</dbReference>
<evidence type="ECO:0000256" key="4">
    <source>
        <dbReference type="ARBA" id="ARBA00022771"/>
    </source>
</evidence>
<dbReference type="InterPro" id="IPR013087">
    <property type="entry name" value="Znf_C2H2_type"/>
</dbReference>
<dbReference type="SMART" id="SM00355">
    <property type="entry name" value="ZnF_C2H2"/>
    <property type="match status" value="10"/>
</dbReference>
<feature type="domain" description="C2H2-type" evidence="8">
    <location>
        <begin position="9"/>
        <end position="39"/>
    </location>
</feature>
<keyword evidence="10" id="KW-1185">Reference proteome</keyword>
<comment type="subcellular location">
    <subcellularLocation>
        <location evidence="1">Nucleus</location>
    </subcellularLocation>
</comment>
<dbReference type="PANTHER" id="PTHR16515">
    <property type="entry name" value="PR DOMAIN ZINC FINGER PROTEIN"/>
    <property type="match status" value="1"/>
</dbReference>
<keyword evidence="2" id="KW-0479">Metal-binding</keyword>
<dbReference type="AlphaFoldDB" id="A0A8J5JZJ0"/>
<dbReference type="SUPFAM" id="SSF57667">
    <property type="entry name" value="beta-beta-alpha zinc fingers"/>
    <property type="match status" value="5"/>
</dbReference>
<evidence type="ECO:0000256" key="3">
    <source>
        <dbReference type="ARBA" id="ARBA00022737"/>
    </source>
</evidence>
<dbReference type="Pfam" id="PF00096">
    <property type="entry name" value="zf-C2H2"/>
    <property type="match status" value="3"/>
</dbReference>
<sequence length="464" mass="52103">MACFAVMTLACPVCGKSFGGRNRKQNLGFHMMIHTGEKRHQCPYCPHKSTLKYNLIKHIRNIHSDLYPQNYNFPCQRTEKNIWEGGRWPSGPDVSLLQQGVCGAQPTPATAVSHSYPHRREAPRLPVLPSSSQTQAVPPVVCPVCGKSVSGINGKQKLRYHMLTHTGERLFQCPYCPHRAGLKFNLNRHMRTVHKDCIMQSAQDCIMQSAQAYMGSKTIGNSSLAVMGVPSDERLLVCEVCGKEFRGRNLRQRRESHLLTHSGLRPHICPHCPHRTALRSNLIKHIRAIHRVSPSPTNIHETGVMGSVVGEEIREYLTCPVCGRCITGKNCRQNLRHHLLIHTGEKPYPCPHCPHRANYKPNLLKHIRSVHGAALVSPLGMSGCEEKVVQCGVCGKVFSGRSRKHNLKQHILTHTGERPHLCAHCPYRSSHRPTLRRHILTVHAHLVQQSAPLPSNPPTFSYTR</sequence>
<feature type="domain" description="C2H2-type" evidence="8">
    <location>
        <begin position="40"/>
        <end position="68"/>
    </location>
</feature>
<keyword evidence="4 7" id="KW-0863">Zinc-finger</keyword>
<keyword evidence="6" id="KW-0539">Nucleus</keyword>
<proteinExistence type="predicted"/>
<evidence type="ECO:0000256" key="1">
    <source>
        <dbReference type="ARBA" id="ARBA00004123"/>
    </source>
</evidence>
<accession>A0A8J5JZJ0</accession>
<gene>
    <name evidence="9" type="primary">Znf568-L1</name>
    <name evidence="9" type="ORF">Hamer_G012820</name>
</gene>
<feature type="domain" description="C2H2-type" evidence="8">
    <location>
        <begin position="236"/>
        <end position="266"/>
    </location>
</feature>
<evidence type="ECO:0000256" key="7">
    <source>
        <dbReference type="PROSITE-ProRule" id="PRU00042"/>
    </source>
</evidence>
<evidence type="ECO:0000259" key="8">
    <source>
        <dbReference type="PROSITE" id="PS50157"/>
    </source>
</evidence>
<organism evidence="9 10">
    <name type="scientific">Homarus americanus</name>
    <name type="common">American lobster</name>
    <dbReference type="NCBI Taxonomy" id="6706"/>
    <lineage>
        <taxon>Eukaryota</taxon>
        <taxon>Metazoa</taxon>
        <taxon>Ecdysozoa</taxon>
        <taxon>Arthropoda</taxon>
        <taxon>Crustacea</taxon>
        <taxon>Multicrustacea</taxon>
        <taxon>Malacostraca</taxon>
        <taxon>Eumalacostraca</taxon>
        <taxon>Eucarida</taxon>
        <taxon>Decapoda</taxon>
        <taxon>Pleocyemata</taxon>
        <taxon>Astacidea</taxon>
        <taxon>Nephropoidea</taxon>
        <taxon>Nephropidae</taxon>
        <taxon>Homarus</taxon>
    </lineage>
</organism>
<dbReference type="EMBL" id="JAHLQT010021643">
    <property type="protein sequence ID" value="KAG7167372.1"/>
    <property type="molecule type" value="Genomic_DNA"/>
</dbReference>
<keyword evidence="3" id="KW-0677">Repeat</keyword>
<feature type="domain" description="C2H2-type" evidence="8">
    <location>
        <begin position="389"/>
        <end position="419"/>
    </location>
</feature>
<evidence type="ECO:0000313" key="10">
    <source>
        <dbReference type="Proteomes" id="UP000747542"/>
    </source>
</evidence>
<evidence type="ECO:0000256" key="2">
    <source>
        <dbReference type="ARBA" id="ARBA00022723"/>
    </source>
</evidence>
<dbReference type="Proteomes" id="UP000747542">
    <property type="component" value="Unassembled WGS sequence"/>
</dbReference>